<name>A0A0A9AL37_ARUDO</name>
<feature type="region of interest" description="Disordered" evidence="1">
    <location>
        <begin position="17"/>
        <end position="49"/>
    </location>
</feature>
<proteinExistence type="predicted"/>
<dbReference type="EMBL" id="GBRH01250083">
    <property type="protein sequence ID" value="JAD47812.1"/>
    <property type="molecule type" value="Transcribed_RNA"/>
</dbReference>
<organism evidence="2">
    <name type="scientific">Arundo donax</name>
    <name type="common">Giant reed</name>
    <name type="synonym">Donax arundinaceus</name>
    <dbReference type="NCBI Taxonomy" id="35708"/>
    <lineage>
        <taxon>Eukaryota</taxon>
        <taxon>Viridiplantae</taxon>
        <taxon>Streptophyta</taxon>
        <taxon>Embryophyta</taxon>
        <taxon>Tracheophyta</taxon>
        <taxon>Spermatophyta</taxon>
        <taxon>Magnoliopsida</taxon>
        <taxon>Liliopsida</taxon>
        <taxon>Poales</taxon>
        <taxon>Poaceae</taxon>
        <taxon>PACMAD clade</taxon>
        <taxon>Arundinoideae</taxon>
        <taxon>Arundineae</taxon>
        <taxon>Arundo</taxon>
    </lineage>
</organism>
<feature type="compositionally biased region" description="Basic residues" evidence="1">
    <location>
        <begin position="38"/>
        <end position="49"/>
    </location>
</feature>
<dbReference type="AlphaFoldDB" id="A0A0A9AL37"/>
<sequence>MSEFACAWRVHCRSTSRNDGVLTERSPARTCTAEARSGSRRRKSSGAKR</sequence>
<protein>
    <submittedName>
        <fullName evidence="2">Uncharacterized protein</fullName>
    </submittedName>
</protein>
<reference evidence="2" key="2">
    <citation type="journal article" date="2015" name="Data Brief">
        <title>Shoot transcriptome of the giant reed, Arundo donax.</title>
        <authorList>
            <person name="Barrero R.A."/>
            <person name="Guerrero F.D."/>
            <person name="Moolhuijzen P."/>
            <person name="Goolsby J.A."/>
            <person name="Tidwell J."/>
            <person name="Bellgard S.E."/>
            <person name="Bellgard M.I."/>
        </authorList>
    </citation>
    <scope>NUCLEOTIDE SEQUENCE</scope>
    <source>
        <tissue evidence="2">Shoot tissue taken approximately 20 cm above the soil surface</tissue>
    </source>
</reference>
<accession>A0A0A9AL37</accession>
<evidence type="ECO:0000256" key="1">
    <source>
        <dbReference type="SAM" id="MobiDB-lite"/>
    </source>
</evidence>
<reference evidence="2" key="1">
    <citation type="submission" date="2014-09" db="EMBL/GenBank/DDBJ databases">
        <authorList>
            <person name="Magalhaes I.L.F."/>
            <person name="Oliveira U."/>
            <person name="Santos F.R."/>
            <person name="Vidigal T.H.D.A."/>
            <person name="Brescovit A.D."/>
            <person name="Santos A.J."/>
        </authorList>
    </citation>
    <scope>NUCLEOTIDE SEQUENCE</scope>
    <source>
        <tissue evidence="2">Shoot tissue taken approximately 20 cm above the soil surface</tissue>
    </source>
</reference>
<evidence type="ECO:0000313" key="2">
    <source>
        <dbReference type="EMBL" id="JAD47812.1"/>
    </source>
</evidence>